<protein>
    <submittedName>
        <fullName evidence="1">Uncharacterized protein</fullName>
    </submittedName>
</protein>
<accession>A0A085YZL5</accession>
<sequence>MLSNVDKDDAIKFYYDHVMKIEHWHIVAFTRSFEILNSYKNELEKCGVRTIQNDIPHYKTKDDVF</sequence>
<evidence type="ECO:0000313" key="1">
    <source>
        <dbReference type="EMBL" id="KFE97628.1"/>
    </source>
</evidence>
<name>A0A085YZL5_9FLAO</name>
<gene>
    <name evidence="1" type="ORF">IX38_20395</name>
</gene>
<reference evidence="1 2" key="1">
    <citation type="submission" date="2014-07" db="EMBL/GenBank/DDBJ databases">
        <title>Genome of Chryseobacterium luteum DSM 18605.</title>
        <authorList>
            <person name="Stropko S.J."/>
            <person name="Pipes S.E."/>
            <person name="Newman J.D."/>
        </authorList>
    </citation>
    <scope>NUCLEOTIDE SEQUENCE [LARGE SCALE GENOMIC DNA]</scope>
    <source>
        <strain evidence="1 2">DSM 18605</strain>
    </source>
</reference>
<keyword evidence="2" id="KW-1185">Reference proteome</keyword>
<dbReference type="EMBL" id="JPRO01000024">
    <property type="protein sequence ID" value="KFE97628.1"/>
    <property type="molecule type" value="Genomic_DNA"/>
</dbReference>
<comment type="caution">
    <text evidence="1">The sequence shown here is derived from an EMBL/GenBank/DDBJ whole genome shotgun (WGS) entry which is preliminary data.</text>
</comment>
<organism evidence="1 2">
    <name type="scientific">Chryseobacterium luteum</name>
    <dbReference type="NCBI Taxonomy" id="421531"/>
    <lineage>
        <taxon>Bacteria</taxon>
        <taxon>Pseudomonadati</taxon>
        <taxon>Bacteroidota</taxon>
        <taxon>Flavobacteriia</taxon>
        <taxon>Flavobacteriales</taxon>
        <taxon>Weeksellaceae</taxon>
        <taxon>Chryseobacterium group</taxon>
        <taxon>Chryseobacterium</taxon>
    </lineage>
</organism>
<proteinExistence type="predicted"/>
<dbReference type="Proteomes" id="UP000028703">
    <property type="component" value="Unassembled WGS sequence"/>
</dbReference>
<dbReference type="AlphaFoldDB" id="A0A085YZL5"/>
<evidence type="ECO:0000313" key="2">
    <source>
        <dbReference type="Proteomes" id="UP000028703"/>
    </source>
</evidence>